<proteinExistence type="predicted"/>
<dbReference type="EMBL" id="LMTZ01000145">
    <property type="protein sequence ID" value="KST63051.1"/>
    <property type="molecule type" value="Genomic_DNA"/>
</dbReference>
<feature type="compositionally biased region" description="Low complexity" evidence="1">
    <location>
        <begin position="95"/>
        <end position="111"/>
    </location>
</feature>
<feature type="chain" id="PRO_5007438773" description="Low temperature-induced protein" evidence="2">
    <location>
        <begin position="22"/>
        <end position="124"/>
    </location>
</feature>
<reference evidence="3 5" key="1">
    <citation type="journal article" date="2015" name="Genome Announc.">
        <title>Draft Genome of the Euendolithic (true boring) Cyanobacterium Mastigocoleus testarum strain BC008.</title>
        <authorList>
            <person name="Guida B.S."/>
            <person name="Garcia-Pichel F."/>
        </authorList>
    </citation>
    <scope>NUCLEOTIDE SEQUENCE [LARGE SCALE GENOMIC DNA]</scope>
    <source>
        <strain evidence="3 5">BC008</strain>
    </source>
</reference>
<sequence>MFATVAGISLATLTLPQVSLANPNKSYDNDRYDPQNNNSQFGNKNDPFNQGVEQNPFSLFQLIHNAQLGNLNPNFASDSGQQINDAAAEFRKKQQQQNQQPQQTGVQQNNNPANSIIIRPTYQD</sequence>
<evidence type="ECO:0008006" key="6">
    <source>
        <dbReference type="Google" id="ProtNLM"/>
    </source>
</evidence>
<accession>A0A0V7ZEG9</accession>
<dbReference type="Proteomes" id="UP000053372">
    <property type="component" value="Unassembled WGS sequence"/>
</dbReference>
<dbReference type="EMBL" id="LMTZ01000147">
    <property type="protein sequence ID" value="KST62960.1"/>
    <property type="molecule type" value="Genomic_DNA"/>
</dbReference>
<evidence type="ECO:0000313" key="3">
    <source>
        <dbReference type="EMBL" id="KST62960.1"/>
    </source>
</evidence>
<comment type="caution">
    <text evidence="3">The sequence shown here is derived from an EMBL/GenBank/DDBJ whole genome shotgun (WGS) entry which is preliminary data.</text>
</comment>
<feature type="region of interest" description="Disordered" evidence="1">
    <location>
        <begin position="20"/>
        <end position="53"/>
    </location>
</feature>
<evidence type="ECO:0000256" key="2">
    <source>
        <dbReference type="SAM" id="SignalP"/>
    </source>
</evidence>
<feature type="compositionally biased region" description="Polar residues" evidence="1">
    <location>
        <begin position="34"/>
        <end position="53"/>
    </location>
</feature>
<organism evidence="3 5">
    <name type="scientific">Mastigocoleus testarum BC008</name>
    <dbReference type="NCBI Taxonomy" id="371196"/>
    <lineage>
        <taxon>Bacteria</taxon>
        <taxon>Bacillati</taxon>
        <taxon>Cyanobacteriota</taxon>
        <taxon>Cyanophyceae</taxon>
        <taxon>Nostocales</taxon>
        <taxon>Hapalosiphonaceae</taxon>
        <taxon>Mastigocoleus</taxon>
    </lineage>
</organism>
<keyword evidence="5" id="KW-1185">Reference proteome</keyword>
<protein>
    <recommendedName>
        <fullName evidence="6">Low temperature-induced protein</fullName>
    </recommendedName>
</protein>
<keyword evidence="2" id="KW-0732">Signal</keyword>
<name>A0A0V7ZEG9_9CYAN</name>
<gene>
    <name evidence="3" type="ORF">BC008_11630</name>
    <name evidence="4" type="ORF">BC008_12105</name>
</gene>
<feature type="signal peptide" evidence="2">
    <location>
        <begin position="1"/>
        <end position="21"/>
    </location>
</feature>
<feature type="region of interest" description="Disordered" evidence="1">
    <location>
        <begin position="89"/>
        <end position="124"/>
    </location>
</feature>
<evidence type="ECO:0000313" key="4">
    <source>
        <dbReference type="EMBL" id="KST63051.1"/>
    </source>
</evidence>
<dbReference type="AlphaFoldDB" id="A0A0V7ZEG9"/>
<evidence type="ECO:0000256" key="1">
    <source>
        <dbReference type="SAM" id="MobiDB-lite"/>
    </source>
</evidence>
<evidence type="ECO:0000313" key="5">
    <source>
        <dbReference type="Proteomes" id="UP000053372"/>
    </source>
</evidence>